<name>A0ABW4MYW5_9CAUL</name>
<dbReference type="Gene3D" id="3.10.580.10">
    <property type="entry name" value="CBS-domain"/>
    <property type="match status" value="1"/>
</dbReference>
<gene>
    <name evidence="4" type="ORF">ACFSC0_05950</name>
</gene>
<keyword evidence="1 2" id="KW-0129">CBS domain</keyword>
<evidence type="ECO:0000256" key="1">
    <source>
        <dbReference type="ARBA" id="ARBA00023122"/>
    </source>
</evidence>
<dbReference type="RefSeq" id="WP_377282545.1">
    <property type="nucleotide sequence ID" value="NZ_JBHRSI010000007.1"/>
</dbReference>
<dbReference type="EMBL" id="JBHUEY010000001">
    <property type="protein sequence ID" value="MFD1782929.1"/>
    <property type="molecule type" value="Genomic_DNA"/>
</dbReference>
<evidence type="ECO:0000313" key="4">
    <source>
        <dbReference type="EMBL" id="MFD1782929.1"/>
    </source>
</evidence>
<comment type="caution">
    <text evidence="4">The sequence shown here is derived from an EMBL/GenBank/DDBJ whole genome shotgun (WGS) entry which is preliminary data.</text>
</comment>
<feature type="domain" description="CBS" evidence="3">
    <location>
        <begin position="7"/>
        <end position="63"/>
    </location>
</feature>
<protein>
    <submittedName>
        <fullName evidence="4">CBS domain-containing protein</fullName>
    </submittedName>
</protein>
<dbReference type="Pfam" id="PF00571">
    <property type="entry name" value="CBS"/>
    <property type="match status" value="2"/>
</dbReference>
<reference evidence="5" key="1">
    <citation type="journal article" date="2019" name="Int. J. Syst. Evol. Microbiol.">
        <title>The Global Catalogue of Microorganisms (GCM) 10K type strain sequencing project: providing services to taxonomists for standard genome sequencing and annotation.</title>
        <authorList>
            <consortium name="The Broad Institute Genomics Platform"/>
            <consortium name="The Broad Institute Genome Sequencing Center for Infectious Disease"/>
            <person name="Wu L."/>
            <person name="Ma J."/>
        </authorList>
    </citation>
    <scope>NUCLEOTIDE SEQUENCE [LARGE SCALE GENOMIC DNA]</scope>
    <source>
        <strain evidence="5">DFY28</strain>
    </source>
</reference>
<feature type="domain" description="CBS" evidence="3">
    <location>
        <begin position="72"/>
        <end position="129"/>
    </location>
</feature>
<dbReference type="PANTHER" id="PTHR43080:SF2">
    <property type="entry name" value="CBS DOMAIN-CONTAINING PROTEIN"/>
    <property type="match status" value="1"/>
</dbReference>
<dbReference type="SMART" id="SM00116">
    <property type="entry name" value="CBS"/>
    <property type="match status" value="2"/>
</dbReference>
<dbReference type="InterPro" id="IPR046342">
    <property type="entry name" value="CBS_dom_sf"/>
</dbReference>
<accession>A0ABW4MYW5</accession>
<evidence type="ECO:0000256" key="2">
    <source>
        <dbReference type="PROSITE-ProRule" id="PRU00703"/>
    </source>
</evidence>
<dbReference type="PROSITE" id="PS51371">
    <property type="entry name" value="CBS"/>
    <property type="match status" value="2"/>
</dbReference>
<dbReference type="InterPro" id="IPR051257">
    <property type="entry name" value="Diverse_CBS-Domain"/>
</dbReference>
<sequence length="143" mass="14992">MLVSDVMATTLEFVAPDATVQAAAVLMGELEVGALPVGSAGDLQGVITDKDIFYRVVAEGRSSAEVRVREVMTTTVFTCSEGDTLEEALDLMGAYHVRRLPVLNAAGALSGWLTLTDISRVLLQETGAIAKAVEELSAPEPAA</sequence>
<evidence type="ECO:0000259" key="3">
    <source>
        <dbReference type="PROSITE" id="PS51371"/>
    </source>
</evidence>
<proteinExistence type="predicted"/>
<organism evidence="4 5">
    <name type="scientific">Phenylobacterium terrae</name>
    <dbReference type="NCBI Taxonomy" id="2665495"/>
    <lineage>
        <taxon>Bacteria</taxon>
        <taxon>Pseudomonadati</taxon>
        <taxon>Pseudomonadota</taxon>
        <taxon>Alphaproteobacteria</taxon>
        <taxon>Caulobacterales</taxon>
        <taxon>Caulobacteraceae</taxon>
        <taxon>Phenylobacterium</taxon>
    </lineage>
</organism>
<dbReference type="PANTHER" id="PTHR43080">
    <property type="entry name" value="CBS DOMAIN-CONTAINING PROTEIN CBSX3, MITOCHONDRIAL"/>
    <property type="match status" value="1"/>
</dbReference>
<dbReference type="Proteomes" id="UP001597237">
    <property type="component" value="Unassembled WGS sequence"/>
</dbReference>
<evidence type="ECO:0000313" key="5">
    <source>
        <dbReference type="Proteomes" id="UP001597237"/>
    </source>
</evidence>
<keyword evidence="5" id="KW-1185">Reference proteome</keyword>
<dbReference type="InterPro" id="IPR000644">
    <property type="entry name" value="CBS_dom"/>
</dbReference>
<dbReference type="SUPFAM" id="SSF54631">
    <property type="entry name" value="CBS-domain pair"/>
    <property type="match status" value="1"/>
</dbReference>